<name>A0A8R1DK24_CAEJA</name>
<evidence type="ECO:0000313" key="4">
    <source>
        <dbReference type="EnsemblMetazoa" id="CJA04277b.1"/>
    </source>
</evidence>
<dbReference type="EnsemblMetazoa" id="CJA04277b.1">
    <property type="protein sequence ID" value="CJA04277b.1"/>
    <property type="gene ID" value="WBGene00123482"/>
</dbReference>
<evidence type="ECO:0000259" key="3">
    <source>
        <dbReference type="Pfam" id="PF12215"/>
    </source>
</evidence>
<reference evidence="5" key="1">
    <citation type="submission" date="2010-08" db="EMBL/GenBank/DDBJ databases">
        <authorList>
            <consortium name="Caenorhabditis japonica Sequencing Consortium"/>
            <person name="Wilson R.K."/>
        </authorList>
    </citation>
    <scope>NUCLEOTIDE SEQUENCE [LARGE SCALE GENOMIC DNA]</scope>
    <source>
        <strain evidence="5">DF5081</strain>
    </source>
</reference>
<organism evidence="4 5">
    <name type="scientific">Caenorhabditis japonica</name>
    <dbReference type="NCBI Taxonomy" id="281687"/>
    <lineage>
        <taxon>Eukaryota</taxon>
        <taxon>Metazoa</taxon>
        <taxon>Ecdysozoa</taxon>
        <taxon>Nematoda</taxon>
        <taxon>Chromadorea</taxon>
        <taxon>Rhabditida</taxon>
        <taxon>Rhabditina</taxon>
        <taxon>Rhabditomorpha</taxon>
        <taxon>Rhabditoidea</taxon>
        <taxon>Rhabditidae</taxon>
        <taxon>Peloderinae</taxon>
        <taxon>Caenorhabditis</taxon>
    </lineage>
</organism>
<dbReference type="Pfam" id="PF04685">
    <property type="entry name" value="DUF608"/>
    <property type="match status" value="1"/>
</dbReference>
<proteinExistence type="predicted"/>
<dbReference type="Proteomes" id="UP000005237">
    <property type="component" value="Unassembled WGS sequence"/>
</dbReference>
<dbReference type="InterPro" id="IPR006775">
    <property type="entry name" value="GH116_catalytic"/>
</dbReference>
<dbReference type="GO" id="GO:0008422">
    <property type="term" value="F:beta-glucosidase activity"/>
    <property type="evidence" value="ECO:0007669"/>
    <property type="project" value="TreeGrafter"/>
</dbReference>
<feature type="domain" description="Glycosyl-hydrolase family 116 catalytic region" evidence="2">
    <location>
        <begin position="476"/>
        <end position="519"/>
    </location>
</feature>
<feature type="domain" description="Glycosyl-hydrolase family 116 N-terminal" evidence="3">
    <location>
        <begin position="102"/>
        <end position="411"/>
    </location>
</feature>
<keyword evidence="5" id="KW-1185">Reference proteome</keyword>
<dbReference type="Pfam" id="PF12215">
    <property type="entry name" value="Glyco_hydr_116N"/>
    <property type="match status" value="1"/>
</dbReference>
<dbReference type="PANTHER" id="PTHR12654:SF2">
    <property type="entry name" value="NON-LYSOSOMAL GLUCOSYLCERAMIDASE"/>
    <property type="match status" value="1"/>
</dbReference>
<dbReference type="InterPro" id="IPR024462">
    <property type="entry name" value="GH116_N"/>
</dbReference>
<reference evidence="4" key="2">
    <citation type="submission" date="2022-06" db="UniProtKB">
        <authorList>
            <consortium name="EnsemblMetazoa"/>
        </authorList>
    </citation>
    <scope>IDENTIFICATION</scope>
    <source>
        <strain evidence="4">DF5081</strain>
    </source>
</reference>
<dbReference type="PANTHER" id="PTHR12654">
    <property type="entry name" value="BILE ACID BETA-GLUCOSIDASE-RELATED"/>
    <property type="match status" value="1"/>
</dbReference>
<evidence type="ECO:0008006" key="6">
    <source>
        <dbReference type="Google" id="ProtNLM"/>
    </source>
</evidence>
<feature type="region of interest" description="Disordered" evidence="1">
    <location>
        <begin position="1"/>
        <end position="23"/>
    </location>
</feature>
<evidence type="ECO:0000259" key="2">
    <source>
        <dbReference type="Pfam" id="PF04685"/>
    </source>
</evidence>
<protein>
    <recommendedName>
        <fullName evidence="6">Glycosyl-hydrolase family 116 N-terminal domain-containing protein</fullName>
    </recommendedName>
</protein>
<sequence>MKLGCCGNMRRRGSNSSKKKEDKSVMVVEEDWLPLPGPGWKARGDRVPKEKRVPFNRPTPQQIYEALPFVRRYFLYWVKHTFDKEKLFINTFQPLKHKPYYGVPCGGIGCGAIGRDFRGGFCKFSLRPGLVEHNVDVVAADQFIISVRENGACIYQKVLSAADVRRTSGQLSSWDFGFPKENVNYRGLFPRSWTVYRIPQLEVNVTIRQISPVLPNNYEDSTLPVCLFSIDVENNSVRREYEISIAFAFRNGTGNRRWDREAECSAAKFEDSREAVRGVTLSHSISSMPCTYGLATVINEGTYVSVCERFDPSRNGSAFWTHLQQTGDVPNDDGCSANAREMAVSVCNRFKLAPSTRKSHDYALGWDMPKVHFGSIARSYYRRYTRFFEAFRKGTVAHSLCVRALTMKKKWDEEIEKWQNPVLLHEKLPEWYKSALFNELYFVTDGGTVWFEFDECWADHETHLSNYTKEKMKEVGRFGYLESWEYRMVNTYDVHFYASYALAQLWPRLELVVQCEFKSVKILRVLPVHHSNTTACRTVLAKGGDKNGGRREHFYELIFKLFAICAGGDYEKSIQKAK</sequence>
<evidence type="ECO:0000256" key="1">
    <source>
        <dbReference type="SAM" id="MobiDB-lite"/>
    </source>
</evidence>
<dbReference type="InterPro" id="IPR052566">
    <property type="entry name" value="Non-lysos_glucosylceramidase"/>
</dbReference>
<dbReference type="AlphaFoldDB" id="A0A8R1DK24"/>
<evidence type="ECO:0000313" key="5">
    <source>
        <dbReference type="Proteomes" id="UP000005237"/>
    </source>
</evidence>
<accession>A0A8R1DK24</accession>